<evidence type="ECO:0000256" key="6">
    <source>
        <dbReference type="SAM" id="Coils"/>
    </source>
</evidence>
<feature type="domain" description="F-BAR" evidence="8">
    <location>
        <begin position="13"/>
        <end position="266"/>
    </location>
</feature>
<feature type="region of interest" description="Disordered" evidence="7">
    <location>
        <begin position="588"/>
        <end position="697"/>
    </location>
</feature>
<organism evidence="9 10">
    <name type="scientific">Fusarium ambrosium</name>
    <dbReference type="NCBI Taxonomy" id="131363"/>
    <lineage>
        <taxon>Eukaryota</taxon>
        <taxon>Fungi</taxon>
        <taxon>Dikarya</taxon>
        <taxon>Ascomycota</taxon>
        <taxon>Pezizomycotina</taxon>
        <taxon>Sordariomycetes</taxon>
        <taxon>Hypocreomycetidae</taxon>
        <taxon>Hypocreales</taxon>
        <taxon>Nectriaceae</taxon>
        <taxon>Fusarium</taxon>
        <taxon>Fusarium solani species complex</taxon>
    </lineage>
</organism>
<name>A0A428TN92_9HYPO</name>
<keyword evidence="10" id="KW-1185">Reference proteome</keyword>
<evidence type="ECO:0000313" key="9">
    <source>
        <dbReference type="EMBL" id="RSM03479.1"/>
    </source>
</evidence>
<dbReference type="AlphaFoldDB" id="A0A428TN92"/>
<evidence type="ECO:0000256" key="1">
    <source>
        <dbReference type="ARBA" id="ARBA00004245"/>
    </source>
</evidence>
<feature type="compositionally biased region" description="Basic and acidic residues" evidence="7">
    <location>
        <begin position="343"/>
        <end position="357"/>
    </location>
</feature>
<dbReference type="PANTHER" id="PTHR23065">
    <property type="entry name" value="PROLINE-SERINE-THREONINE PHOSPHATASE INTERACTING PROTEIN 1"/>
    <property type="match status" value="1"/>
</dbReference>
<keyword evidence="4" id="KW-0206">Cytoskeleton</keyword>
<dbReference type="InterPro" id="IPR031160">
    <property type="entry name" value="F_BAR_dom"/>
</dbReference>
<comment type="caution">
    <text evidence="9">The sequence shown here is derived from an EMBL/GenBank/DDBJ whole genome shotgun (WGS) entry which is preliminary data.</text>
</comment>
<dbReference type="FunFam" id="1.20.1270.60:FF:000045">
    <property type="entry name" value="Cell division control protein"/>
    <property type="match status" value="1"/>
</dbReference>
<dbReference type="GO" id="GO:0120104">
    <property type="term" value="C:mitotic actomyosin contractile ring, proximal layer"/>
    <property type="evidence" value="ECO:0007669"/>
    <property type="project" value="TreeGrafter"/>
</dbReference>
<keyword evidence="2" id="KW-0963">Cytoplasm</keyword>
<feature type="region of interest" description="Disordered" evidence="7">
    <location>
        <begin position="316"/>
        <end position="433"/>
    </location>
</feature>
<dbReference type="GO" id="GO:0009898">
    <property type="term" value="C:cytoplasmic side of plasma membrane"/>
    <property type="evidence" value="ECO:0007669"/>
    <property type="project" value="TreeGrafter"/>
</dbReference>
<evidence type="ECO:0000313" key="10">
    <source>
        <dbReference type="Proteomes" id="UP000288429"/>
    </source>
</evidence>
<evidence type="ECO:0000259" key="8">
    <source>
        <dbReference type="PROSITE" id="PS51741"/>
    </source>
</evidence>
<feature type="compositionally biased region" description="Polar residues" evidence="7">
    <location>
        <begin position="620"/>
        <end position="640"/>
    </location>
</feature>
<feature type="compositionally biased region" description="Basic and acidic residues" evidence="7">
    <location>
        <begin position="527"/>
        <end position="558"/>
    </location>
</feature>
<evidence type="ECO:0000256" key="7">
    <source>
        <dbReference type="SAM" id="MobiDB-lite"/>
    </source>
</evidence>
<dbReference type="EMBL" id="NIZV01000163">
    <property type="protein sequence ID" value="RSM03479.1"/>
    <property type="molecule type" value="Genomic_DNA"/>
</dbReference>
<evidence type="ECO:0000256" key="3">
    <source>
        <dbReference type="ARBA" id="ARBA00022553"/>
    </source>
</evidence>
<evidence type="ECO:0000256" key="5">
    <source>
        <dbReference type="PROSITE-ProRule" id="PRU01077"/>
    </source>
</evidence>
<sequence length="697" mass="78592">MPASTIESPAVALSFANNFWGKDDAGVQPLLARMAAAKTTCDELKSFYGARAAIEEEYSRKMMNLCRKPLGSQETGTLKTSLDTVRGEVEQMAKQHQNISAEMKSELEEPLAAFTGGMKERRKIIQNTVEKLLKTKTQQTQHVNKTRDKYEQECLKIKGYLAQGHMVMGQEERRNKAKLEKTQISLATSNTEYENAVKALEDTTARWNREWKAAADKFQDLEEERLDFTKSSLWTFANIASTVCVSDDSSCEKIRLSLETMDVEKDIVTFISEKGTGQEIPDPPKYINFCRGDINDSQSEASEDDAYSVAQFPRNINPAFRSSSPQPSTFESHHDPNSALAKDLAHRETGPVSRRELNPVPQKLVQAAPEETVQAPVQQPAQPQQPPQPQQLQQLQQLQQFQHPAQQRQQPPIQHSQQMSHHMSHHMPQQMRPHEMRPLDTRAADMRLTDMRPTDLRYQDMRYQDMRHQDMRQGDMRHQDMRHSERHSGGRQALEMRQPETRPALEMRHSGEVRPALQTRPSAEVRPLGDIRPANDMRQPVESRTSMEVRKPVDDPYHRQQPSTHMGYDVNQHGPVAAVPHDPYPLDGMTMLCRTGPSPISDRSSQVTSARPSSRDSHSDYSNPTSLSSIEPPSGKTSPFKQDPIMPDPIKSNPMANKPNLGRPAPASVPPRPGPGSCCCSRSRPCLGTFPDHGRTS</sequence>
<dbReference type="InterPro" id="IPR027267">
    <property type="entry name" value="AH/BAR_dom_sf"/>
</dbReference>
<evidence type="ECO:0000256" key="4">
    <source>
        <dbReference type="ARBA" id="ARBA00023212"/>
    </source>
</evidence>
<proteinExistence type="predicted"/>
<accession>A0A428TN92</accession>
<feature type="region of interest" description="Disordered" evidence="7">
    <location>
        <begin position="481"/>
        <end position="567"/>
    </location>
</feature>
<feature type="compositionally biased region" description="Polar residues" evidence="7">
    <location>
        <begin position="601"/>
        <end position="612"/>
    </location>
</feature>
<dbReference type="InterPro" id="IPR001060">
    <property type="entry name" value="FCH_dom"/>
</dbReference>
<reference evidence="9 10" key="1">
    <citation type="submission" date="2017-06" db="EMBL/GenBank/DDBJ databases">
        <title>Cmopartive genomic analysis of Ambrosia Fusariam Clade fungi.</title>
        <authorList>
            <person name="Stajich J.E."/>
            <person name="Carrillo J."/>
            <person name="Kijimoto T."/>
            <person name="Eskalen A."/>
            <person name="O'Donnell K."/>
            <person name="Kasson M."/>
        </authorList>
    </citation>
    <scope>NUCLEOTIDE SEQUENCE [LARGE SCALE GENOMIC DNA]</scope>
    <source>
        <strain evidence="9 10">NRRL 20438</strain>
    </source>
</reference>
<dbReference type="GO" id="GO:0005543">
    <property type="term" value="F:phospholipid binding"/>
    <property type="evidence" value="ECO:0007669"/>
    <property type="project" value="TreeGrafter"/>
</dbReference>
<gene>
    <name evidence="9" type="ORF">CDV31_010475</name>
</gene>
<dbReference type="Proteomes" id="UP000288429">
    <property type="component" value="Unassembled WGS sequence"/>
</dbReference>
<dbReference type="Pfam" id="PF00611">
    <property type="entry name" value="FCH"/>
    <property type="match status" value="1"/>
</dbReference>
<feature type="compositionally biased region" description="Basic and acidic residues" evidence="7">
    <location>
        <begin position="497"/>
        <end position="512"/>
    </location>
</feature>
<dbReference type="SMART" id="SM00055">
    <property type="entry name" value="FCH"/>
    <property type="match status" value="1"/>
</dbReference>
<dbReference type="Gene3D" id="1.20.1270.60">
    <property type="entry name" value="Arfaptin homology (AH) domain/BAR domain"/>
    <property type="match status" value="1"/>
</dbReference>
<dbReference type="PROSITE" id="PS51741">
    <property type="entry name" value="F_BAR"/>
    <property type="match status" value="1"/>
</dbReference>
<keyword evidence="5 6" id="KW-0175">Coiled coil</keyword>
<dbReference type="GO" id="GO:0007010">
    <property type="term" value="P:cytoskeleton organization"/>
    <property type="evidence" value="ECO:0007669"/>
    <property type="project" value="TreeGrafter"/>
</dbReference>
<feature type="coiled-coil region" evidence="6">
    <location>
        <begin position="82"/>
        <end position="109"/>
    </location>
</feature>
<comment type="subcellular location">
    <subcellularLocation>
        <location evidence="1">Cytoplasm</location>
        <location evidence="1">Cytoskeleton</location>
    </subcellularLocation>
</comment>
<keyword evidence="3" id="KW-0597">Phosphoprotein</keyword>
<dbReference type="CDD" id="cd07651">
    <property type="entry name" value="F-BAR_PombeCdc15_like"/>
    <property type="match status" value="1"/>
</dbReference>
<dbReference type="PANTHER" id="PTHR23065:SF7">
    <property type="entry name" value="NOSTRIN, ISOFORM H"/>
    <property type="match status" value="1"/>
</dbReference>
<dbReference type="SUPFAM" id="SSF103657">
    <property type="entry name" value="BAR/IMD domain-like"/>
    <property type="match status" value="1"/>
</dbReference>
<evidence type="ECO:0000256" key="2">
    <source>
        <dbReference type="ARBA" id="ARBA00022490"/>
    </source>
</evidence>
<feature type="compositionally biased region" description="Low complexity" evidence="7">
    <location>
        <begin position="390"/>
        <end position="430"/>
    </location>
</feature>
<feature type="compositionally biased region" description="Polar residues" evidence="7">
    <location>
        <begin position="320"/>
        <end position="330"/>
    </location>
</feature>
<protein>
    <recommendedName>
        <fullName evidence="8">F-BAR domain-containing protein</fullName>
    </recommendedName>
</protein>